<dbReference type="PANTHER" id="PTHR22538">
    <property type="entry name" value="CILIA- AND FLAGELLA-ASSOCIATED PROTEIN 74"/>
    <property type="match status" value="1"/>
</dbReference>
<evidence type="ECO:0000259" key="3">
    <source>
        <dbReference type="Pfam" id="PF24770"/>
    </source>
</evidence>
<keyword evidence="1" id="KW-0175">Coiled coil</keyword>
<evidence type="ECO:0000313" key="4">
    <source>
        <dbReference type="EMBL" id="KAF6026894.1"/>
    </source>
</evidence>
<dbReference type="PANTHER" id="PTHR22538:SF0">
    <property type="entry name" value="CILIA- AND FLAGELLA-ASSOCIATED PROTEIN 74"/>
    <property type="match status" value="1"/>
</dbReference>
<evidence type="ECO:0000313" key="5">
    <source>
        <dbReference type="Proteomes" id="UP000593567"/>
    </source>
</evidence>
<evidence type="ECO:0000256" key="2">
    <source>
        <dbReference type="SAM" id="MobiDB-lite"/>
    </source>
</evidence>
<protein>
    <submittedName>
        <fullName evidence="4">KIAA1751</fullName>
    </submittedName>
</protein>
<dbReference type="EMBL" id="VXIV02002186">
    <property type="protein sequence ID" value="KAF6026894.1"/>
    <property type="molecule type" value="Genomic_DNA"/>
</dbReference>
<sequence length="872" mass="98991">MESEEILFNEFDEAEYYIKDDDAEGMSLDDDSEDSDLCADECNICLEPETGNGANEASETERIDQKGQLHYIYMKKYIDSLNEDLHEKSVTTNKTQNELEKCQERISELEKERDRLFYLIQQTDEQEDVPNGDRLRAQHDRSIMELEMERGIEEAIKARLSEAQYDLAKSELDKGKYMLAEENLHKQYSAIKEQKLKDYAVRKRNEEAFVQSTYNHQQQELLKADVVSKELKRQEEIARHNELEAKEKTKKYLNQTMKEVRDQTKKENQRSSADLNRRIAAVLALKKNITTNRDNINALRARNKDLEREDEKADQVYMDQITMQGGDAQTALLVKKRIEQMEQAKVEHGVKQREAETMIASKLLIEEEQFKRRKKAYPHLWQEKQWEQGLRVKPHKKKKLRTLATDLDSSADYDSYVSRLDSLPKIPVKSTENGGGVIKQNESAPLSGRHDSSDDEAIVAKLSSTLLPSDGSKAKKLVESSTLAKPEFEGMWNKFERYVVPKDVVVDVIKGSKVSKMEQDIMRDKLQLQRENIVQTQVAAGREFKGKSSFNSKPTVVHFKDFDVGKSYKKRVTLTNVSYSINFCKLTGLSDHLKDFLEIVFDPPGQLSAGMTCEILITFKPMINEDLEGVINFMSQTGPFELPVVCSTKKCALSVDMMEVQFGTSVIGETLKRHITLTNDGALGTRFMFGKYTGKDHHIVTMNKPADFLEREGTPVTENEMPNSPQLKATSEPSDGGFNKPPTASGSATQRSEAVEYEDYGAENVEEGSIGAASSIGASLSEDHDLDLDGMMVSENNSVYIKPFSQEKLEIVWKPTVPGKCDAQFILQFEDEHSKDLTLTSSGTAIDVPVYVTRQNIDLQICTSTDYSKILL</sequence>
<feature type="domain" description="CFAP74 second Ig-like" evidence="3">
    <location>
        <begin position="653"/>
        <end position="848"/>
    </location>
</feature>
<feature type="region of interest" description="Disordered" evidence="2">
    <location>
        <begin position="431"/>
        <end position="452"/>
    </location>
</feature>
<dbReference type="Proteomes" id="UP000593567">
    <property type="component" value="Unassembled WGS sequence"/>
</dbReference>
<proteinExistence type="predicted"/>
<feature type="compositionally biased region" description="Polar residues" evidence="2">
    <location>
        <begin position="716"/>
        <end position="733"/>
    </location>
</feature>
<name>A0A7J7JMQ8_BUGNE</name>
<dbReference type="InterPro" id="IPR056306">
    <property type="entry name" value="Ig-CFAP74_2nd"/>
</dbReference>
<feature type="coiled-coil region" evidence="1">
    <location>
        <begin position="289"/>
        <end position="316"/>
    </location>
</feature>
<organism evidence="4 5">
    <name type="scientific">Bugula neritina</name>
    <name type="common">Brown bryozoan</name>
    <name type="synonym">Sertularia neritina</name>
    <dbReference type="NCBI Taxonomy" id="10212"/>
    <lineage>
        <taxon>Eukaryota</taxon>
        <taxon>Metazoa</taxon>
        <taxon>Spiralia</taxon>
        <taxon>Lophotrochozoa</taxon>
        <taxon>Bryozoa</taxon>
        <taxon>Gymnolaemata</taxon>
        <taxon>Cheilostomatida</taxon>
        <taxon>Flustrina</taxon>
        <taxon>Buguloidea</taxon>
        <taxon>Bugulidae</taxon>
        <taxon>Bugula</taxon>
    </lineage>
</organism>
<evidence type="ECO:0000256" key="1">
    <source>
        <dbReference type="SAM" id="Coils"/>
    </source>
</evidence>
<reference evidence="4" key="1">
    <citation type="submission" date="2020-06" db="EMBL/GenBank/DDBJ databases">
        <title>Draft genome of Bugula neritina, a colonial animal packing powerful symbionts and potential medicines.</title>
        <authorList>
            <person name="Rayko M."/>
        </authorList>
    </citation>
    <scope>NUCLEOTIDE SEQUENCE [LARGE SCALE GENOMIC DNA]</scope>
    <source>
        <strain evidence="4">Kwan_BN1</strain>
    </source>
</reference>
<dbReference type="OrthoDB" id="6148085at2759"/>
<dbReference type="InterPro" id="IPR013783">
    <property type="entry name" value="Ig-like_fold"/>
</dbReference>
<keyword evidence="5" id="KW-1185">Reference proteome</keyword>
<dbReference type="Pfam" id="PF24771">
    <property type="entry name" value="Ig_CFAP74_1st"/>
    <property type="match status" value="1"/>
</dbReference>
<comment type="caution">
    <text evidence="4">The sequence shown here is derived from an EMBL/GenBank/DDBJ whole genome shotgun (WGS) entry which is preliminary data.</text>
</comment>
<feature type="compositionally biased region" description="Polar residues" evidence="2">
    <location>
        <begin position="742"/>
        <end position="752"/>
    </location>
</feature>
<accession>A0A7J7JMQ8</accession>
<dbReference type="Gene3D" id="2.60.40.10">
    <property type="entry name" value="Immunoglobulins"/>
    <property type="match status" value="2"/>
</dbReference>
<dbReference type="Pfam" id="PF24770">
    <property type="entry name" value="Ig-CFAP74_2"/>
    <property type="match status" value="1"/>
</dbReference>
<dbReference type="AlphaFoldDB" id="A0A7J7JMQ8"/>
<gene>
    <name evidence="4" type="ORF">EB796_014788</name>
</gene>
<feature type="region of interest" description="Disordered" evidence="2">
    <location>
        <begin position="715"/>
        <end position="753"/>
    </location>
</feature>
<feature type="coiled-coil region" evidence="1">
    <location>
        <begin position="92"/>
        <end position="126"/>
    </location>
</feature>